<accession>A0A1F5MGK6</accession>
<name>A0A1F5MGK6_9BACT</name>
<protein>
    <recommendedName>
        <fullName evidence="3">DUF1877 domain-containing protein</fullName>
    </recommendedName>
</protein>
<reference evidence="1 2" key="1">
    <citation type="journal article" date="2016" name="Nat. Commun.">
        <title>Thousands of microbial genomes shed light on interconnected biogeochemical processes in an aquifer system.</title>
        <authorList>
            <person name="Anantharaman K."/>
            <person name="Brown C.T."/>
            <person name="Hug L.A."/>
            <person name="Sharon I."/>
            <person name="Castelle C.J."/>
            <person name="Probst A.J."/>
            <person name="Thomas B.C."/>
            <person name="Singh A."/>
            <person name="Wilkins M.J."/>
            <person name="Karaoz U."/>
            <person name="Brodie E.L."/>
            <person name="Williams K.H."/>
            <person name="Hubbard S.S."/>
            <person name="Banfield J.F."/>
        </authorList>
    </citation>
    <scope>NUCLEOTIDE SEQUENCE [LARGE SCALE GENOMIC DNA]</scope>
</reference>
<gene>
    <name evidence="1" type="ORF">A3J13_02615</name>
</gene>
<comment type="caution">
    <text evidence="1">The sequence shown here is derived from an EMBL/GenBank/DDBJ whole genome shotgun (WGS) entry which is preliminary data.</text>
</comment>
<proteinExistence type="predicted"/>
<dbReference type="EMBL" id="MFDU01000011">
    <property type="protein sequence ID" value="OGE64494.1"/>
    <property type="molecule type" value="Genomic_DNA"/>
</dbReference>
<sequence>MSMIQHYKQVTQDKILEIDKDNSIIPQILRDDENYPQLNIDKSWDGVHYLLTGKSTVESVKEIDQSNPKEWVILGWSVWGPDVGYGPSRFVAPKEVTQLASVLAEIKDEELIKNFNPEKMIETEIYPDGIWEEANISLEWLMDNYHKVKDFFIDAARKGNAVLIWTD</sequence>
<dbReference type="InterPro" id="IPR035944">
    <property type="entry name" value="YfbM-like_sf"/>
</dbReference>
<dbReference type="Pfam" id="PF08974">
    <property type="entry name" value="DUF1877"/>
    <property type="match status" value="1"/>
</dbReference>
<dbReference type="SUPFAM" id="SSF111069">
    <property type="entry name" value="Hypothetical protein yfbM"/>
    <property type="match status" value="1"/>
</dbReference>
<evidence type="ECO:0008006" key="3">
    <source>
        <dbReference type="Google" id="ProtNLM"/>
    </source>
</evidence>
<dbReference type="InterPro" id="IPR015068">
    <property type="entry name" value="DUF1877"/>
</dbReference>
<evidence type="ECO:0000313" key="1">
    <source>
        <dbReference type="EMBL" id="OGE64494.1"/>
    </source>
</evidence>
<dbReference type="Proteomes" id="UP000183317">
    <property type="component" value="Unassembled WGS sequence"/>
</dbReference>
<dbReference type="Gene3D" id="3.40.1760.10">
    <property type="entry name" value="YfbM-like super family"/>
    <property type="match status" value="1"/>
</dbReference>
<organism evidence="1 2">
    <name type="scientific">Candidatus Daviesbacteria bacterium RIFCSPLOWO2_02_FULL_36_8</name>
    <dbReference type="NCBI Taxonomy" id="1797793"/>
    <lineage>
        <taxon>Bacteria</taxon>
        <taxon>Candidatus Daviesiibacteriota</taxon>
    </lineage>
</organism>
<evidence type="ECO:0000313" key="2">
    <source>
        <dbReference type="Proteomes" id="UP000183317"/>
    </source>
</evidence>
<dbReference type="AlphaFoldDB" id="A0A1F5MGK6"/>